<dbReference type="GeneID" id="117569625"/>
<sequence>MDADDASNFEYIPEVEQNYSEAETEAALKFLKEQDLPMSELYYALKYVRLANRDLKSEQKFKEIEERLKKLREADIPMVSPPSSDYECED</sequence>
<reference evidence="2" key="1">
    <citation type="submission" date="2025-08" db="UniProtKB">
        <authorList>
            <consortium name="RefSeq"/>
        </authorList>
    </citation>
    <scope>IDENTIFICATION</scope>
    <source>
        <strain evidence="2">15112-1751.03</strain>
        <tissue evidence="2">Whole Adult</tissue>
    </source>
</reference>
<evidence type="ECO:0000313" key="2">
    <source>
        <dbReference type="RefSeq" id="XP_034106753.1"/>
    </source>
</evidence>
<gene>
    <name evidence="2" type="primary">LOC117569625</name>
</gene>
<organism evidence="1 2">
    <name type="scientific">Drosophila albomicans</name>
    <name type="common">Fruit fly</name>
    <dbReference type="NCBI Taxonomy" id="7291"/>
    <lineage>
        <taxon>Eukaryota</taxon>
        <taxon>Metazoa</taxon>
        <taxon>Ecdysozoa</taxon>
        <taxon>Arthropoda</taxon>
        <taxon>Hexapoda</taxon>
        <taxon>Insecta</taxon>
        <taxon>Pterygota</taxon>
        <taxon>Neoptera</taxon>
        <taxon>Endopterygota</taxon>
        <taxon>Diptera</taxon>
        <taxon>Brachycera</taxon>
        <taxon>Muscomorpha</taxon>
        <taxon>Ephydroidea</taxon>
        <taxon>Drosophilidae</taxon>
        <taxon>Drosophila</taxon>
    </lineage>
</organism>
<dbReference type="RefSeq" id="XP_034106753.1">
    <property type="nucleotide sequence ID" value="XM_034250862.2"/>
</dbReference>
<dbReference type="Proteomes" id="UP000515160">
    <property type="component" value="Chromosome 3"/>
</dbReference>
<accession>A0A6P8X4Q7</accession>
<dbReference type="AlphaFoldDB" id="A0A6P8X4Q7"/>
<protein>
    <submittedName>
        <fullName evidence="2">Uncharacterized protein LOC117569625</fullName>
    </submittedName>
</protein>
<keyword evidence="1" id="KW-1185">Reference proteome</keyword>
<proteinExistence type="predicted"/>
<name>A0A6P8X4Q7_DROAB</name>
<dbReference type="OrthoDB" id="7865045at2759"/>
<evidence type="ECO:0000313" key="1">
    <source>
        <dbReference type="Proteomes" id="UP000515160"/>
    </source>
</evidence>